<dbReference type="Proteomes" id="UP000051845">
    <property type="component" value="Unassembled WGS sequence"/>
</dbReference>
<dbReference type="InterPro" id="IPR047641">
    <property type="entry name" value="ABC_transpr_MalK/UgpC-like"/>
</dbReference>
<dbReference type="GO" id="GO:0140359">
    <property type="term" value="F:ABC-type transporter activity"/>
    <property type="evidence" value="ECO:0007669"/>
    <property type="project" value="InterPro"/>
</dbReference>
<dbReference type="InterPro" id="IPR015855">
    <property type="entry name" value="ABC_transpr_MalK-like"/>
</dbReference>
<evidence type="ECO:0000259" key="7">
    <source>
        <dbReference type="PROSITE" id="PS50893"/>
    </source>
</evidence>
<comment type="caution">
    <text evidence="8">The sequence shown here is derived from an EMBL/GenBank/DDBJ whole genome shotgun (WGS) entry which is preliminary data.</text>
</comment>
<dbReference type="PROSITE" id="PS50893">
    <property type="entry name" value="ABC_TRANSPORTER_2"/>
    <property type="match status" value="1"/>
</dbReference>
<keyword evidence="3" id="KW-0547">Nucleotide-binding</keyword>
<organism evidence="8 9">
    <name type="scientific">Secundilactobacillus collinoides DSM 20515 = JCM 1123</name>
    <dbReference type="NCBI Taxonomy" id="1423733"/>
    <lineage>
        <taxon>Bacteria</taxon>
        <taxon>Bacillati</taxon>
        <taxon>Bacillota</taxon>
        <taxon>Bacilli</taxon>
        <taxon>Lactobacillales</taxon>
        <taxon>Lactobacillaceae</taxon>
        <taxon>Secundilactobacillus</taxon>
    </lineage>
</organism>
<dbReference type="Pfam" id="PF08402">
    <property type="entry name" value="TOBE_2"/>
    <property type="match status" value="1"/>
</dbReference>
<dbReference type="GO" id="GO:0005524">
    <property type="term" value="F:ATP binding"/>
    <property type="evidence" value="ECO:0007669"/>
    <property type="project" value="UniProtKB-KW"/>
</dbReference>
<dbReference type="SUPFAM" id="SSF52540">
    <property type="entry name" value="P-loop containing nucleoside triphosphate hydrolases"/>
    <property type="match status" value="1"/>
</dbReference>
<dbReference type="RefSeq" id="WP_056996499.1">
    <property type="nucleotide sequence ID" value="NZ_AYYR01000029.1"/>
</dbReference>
<evidence type="ECO:0000313" key="9">
    <source>
        <dbReference type="Proteomes" id="UP000051845"/>
    </source>
</evidence>
<dbReference type="GO" id="GO:0055052">
    <property type="term" value="C:ATP-binding cassette (ABC) transporter complex, substrate-binding subunit-containing"/>
    <property type="evidence" value="ECO:0007669"/>
    <property type="project" value="TreeGrafter"/>
</dbReference>
<evidence type="ECO:0000256" key="6">
    <source>
        <dbReference type="ARBA" id="ARBA00023136"/>
    </source>
</evidence>
<dbReference type="GO" id="GO:0016887">
    <property type="term" value="F:ATP hydrolysis activity"/>
    <property type="evidence" value="ECO:0007669"/>
    <property type="project" value="InterPro"/>
</dbReference>
<feature type="domain" description="ABC transporter" evidence="7">
    <location>
        <begin position="3"/>
        <end position="235"/>
    </location>
</feature>
<dbReference type="Pfam" id="PF00005">
    <property type="entry name" value="ABC_tran"/>
    <property type="match status" value="1"/>
</dbReference>
<dbReference type="InterPro" id="IPR013611">
    <property type="entry name" value="Transp-assoc_OB_typ2"/>
</dbReference>
<dbReference type="PATRIC" id="fig|1423733.4.peg.1738"/>
<dbReference type="InterPro" id="IPR027417">
    <property type="entry name" value="P-loop_NTPase"/>
</dbReference>
<protein>
    <submittedName>
        <fullName evidence="8">Sugar abc transporter, atp-binding protein</fullName>
    </submittedName>
</protein>
<dbReference type="AlphaFoldDB" id="A0A0R2BBT8"/>
<keyword evidence="4 8" id="KW-0067">ATP-binding</keyword>
<reference evidence="8 9" key="1">
    <citation type="journal article" date="2015" name="Genome Announc.">
        <title>Expanding the biotechnology potential of lactobacilli through comparative genomics of 213 strains and associated genera.</title>
        <authorList>
            <person name="Sun Z."/>
            <person name="Harris H.M."/>
            <person name="McCann A."/>
            <person name="Guo C."/>
            <person name="Argimon S."/>
            <person name="Zhang W."/>
            <person name="Yang X."/>
            <person name="Jeffery I.B."/>
            <person name="Cooney J.C."/>
            <person name="Kagawa T.F."/>
            <person name="Liu W."/>
            <person name="Song Y."/>
            <person name="Salvetti E."/>
            <person name="Wrobel A."/>
            <person name="Rasinkangas P."/>
            <person name="Parkhill J."/>
            <person name="Rea M.C."/>
            <person name="O'Sullivan O."/>
            <person name="Ritari J."/>
            <person name="Douillard F.P."/>
            <person name="Paul Ross R."/>
            <person name="Yang R."/>
            <person name="Briner A.E."/>
            <person name="Felis G.E."/>
            <person name="de Vos W.M."/>
            <person name="Barrangou R."/>
            <person name="Klaenhammer T.R."/>
            <person name="Caufield P.W."/>
            <person name="Cui Y."/>
            <person name="Zhang H."/>
            <person name="O'Toole P.W."/>
        </authorList>
    </citation>
    <scope>NUCLEOTIDE SEQUENCE [LARGE SCALE GENOMIC DNA]</scope>
    <source>
        <strain evidence="8 9">DSM 20515</strain>
    </source>
</reference>
<keyword evidence="6" id="KW-0472">Membrane</keyword>
<dbReference type="PANTHER" id="PTHR43875:SF15">
    <property type="entry name" value="TREHALOSE IMPORT ATP-BINDING PROTEIN SUGC"/>
    <property type="match status" value="1"/>
</dbReference>
<keyword evidence="2" id="KW-1003">Cell membrane</keyword>
<evidence type="ECO:0000256" key="2">
    <source>
        <dbReference type="ARBA" id="ARBA00022475"/>
    </source>
</evidence>
<dbReference type="InterPro" id="IPR008995">
    <property type="entry name" value="Mo/tungstate-bd_C_term_dom"/>
</dbReference>
<dbReference type="FunFam" id="3.40.50.300:FF:000042">
    <property type="entry name" value="Maltose/maltodextrin ABC transporter, ATP-binding protein"/>
    <property type="match status" value="1"/>
</dbReference>
<dbReference type="PROSITE" id="PS00211">
    <property type="entry name" value="ABC_TRANSPORTER_1"/>
    <property type="match status" value="1"/>
</dbReference>
<dbReference type="Gene3D" id="2.40.50.100">
    <property type="match status" value="1"/>
</dbReference>
<keyword evidence="1" id="KW-0813">Transport</keyword>
<dbReference type="PANTHER" id="PTHR43875">
    <property type="entry name" value="MALTODEXTRIN IMPORT ATP-BINDING PROTEIN MSMX"/>
    <property type="match status" value="1"/>
</dbReference>
<keyword evidence="5" id="KW-1278">Translocase</keyword>
<dbReference type="CDD" id="cd03301">
    <property type="entry name" value="ABC_MalK_N"/>
    <property type="match status" value="1"/>
</dbReference>
<dbReference type="STRING" id="33960.TY91_03005"/>
<dbReference type="Gene3D" id="3.40.50.300">
    <property type="entry name" value="P-loop containing nucleotide triphosphate hydrolases"/>
    <property type="match status" value="1"/>
</dbReference>
<dbReference type="InterPro" id="IPR017871">
    <property type="entry name" value="ABC_transporter-like_CS"/>
</dbReference>
<dbReference type="SUPFAM" id="SSF50331">
    <property type="entry name" value="MOP-like"/>
    <property type="match status" value="1"/>
</dbReference>
<evidence type="ECO:0000256" key="1">
    <source>
        <dbReference type="ARBA" id="ARBA00022448"/>
    </source>
</evidence>
<evidence type="ECO:0000256" key="3">
    <source>
        <dbReference type="ARBA" id="ARBA00022741"/>
    </source>
</evidence>
<dbReference type="InterPro" id="IPR003439">
    <property type="entry name" value="ABC_transporter-like_ATP-bd"/>
</dbReference>
<sequence length="367" mass="40656">MAIELHDVTKTYADSDYPVLSDINMTVNDGEFFVIVGPSGCGKSTLLRMIAGLISISSGKLIINDQLANEMPPKDRKLSMVFQSYALYPFMSVFENVAFGLKSRKIDKQEINNRVKEALSLVDLQTLADRKPRSLSGGQRQRVALARAIASDASFCLMDEPLSNLDAQLRAKMRMELKVLQRKLGLTVIYVTHDQVEAMTMADCVLVLQNHKVQQLDTPLNIYQHPKNEFVASFFGTPQINLLGADYGHHELVVNGSFRVPIAYPLKSGQYTIGIRPNEVEVTVNDRNANARVTEVSYLGNETVILADLLESADELRLVLRNQIDVKNADFINVKTVNQFFVFDQNGGLITTAGAKEEVTADAATIA</sequence>
<evidence type="ECO:0000256" key="4">
    <source>
        <dbReference type="ARBA" id="ARBA00022840"/>
    </source>
</evidence>
<dbReference type="GO" id="GO:0008643">
    <property type="term" value="P:carbohydrate transport"/>
    <property type="evidence" value="ECO:0007669"/>
    <property type="project" value="InterPro"/>
</dbReference>
<evidence type="ECO:0000256" key="5">
    <source>
        <dbReference type="ARBA" id="ARBA00022967"/>
    </source>
</evidence>
<proteinExistence type="predicted"/>
<evidence type="ECO:0000313" key="8">
    <source>
        <dbReference type="EMBL" id="KRM76416.1"/>
    </source>
</evidence>
<name>A0A0R2BBT8_SECCO</name>
<gene>
    <name evidence="8" type="ORF">FC82_GL001650</name>
</gene>
<dbReference type="EMBL" id="AYYR01000029">
    <property type="protein sequence ID" value="KRM76416.1"/>
    <property type="molecule type" value="Genomic_DNA"/>
</dbReference>
<dbReference type="SMART" id="SM00382">
    <property type="entry name" value="AAA"/>
    <property type="match status" value="1"/>
</dbReference>
<accession>A0A0R2BBT8</accession>
<dbReference type="InterPro" id="IPR003593">
    <property type="entry name" value="AAA+_ATPase"/>
</dbReference>